<keyword evidence="2" id="KW-0496">Mitochondrion</keyword>
<name>A0A1Y0B4Q4_9LAMI</name>
<evidence type="ECO:0000313" key="2">
    <source>
        <dbReference type="EMBL" id="ART32370.1"/>
    </source>
</evidence>
<sequence>MQLIDRAGSQSVVPVPSILTGELHSIPEVGPAPISPGKDLSARSRPMDRKKDAGKGYHKESPINALSEKSKRLKARSFD</sequence>
<evidence type="ECO:0000256" key="1">
    <source>
        <dbReference type="SAM" id="MobiDB-lite"/>
    </source>
</evidence>
<accession>A0A1Y0B4Q4</accession>
<geneLocation type="mitochondrion" evidence="2"/>
<dbReference type="EMBL" id="KY774314">
    <property type="protein sequence ID" value="ART32370.1"/>
    <property type="molecule type" value="Genomic_DNA"/>
</dbReference>
<protein>
    <submittedName>
        <fullName evidence="2">Uncharacterized protein</fullName>
    </submittedName>
</protein>
<feature type="region of interest" description="Disordered" evidence="1">
    <location>
        <begin position="24"/>
        <end position="79"/>
    </location>
</feature>
<gene>
    <name evidence="2" type="ORF">AEK19_MT2224</name>
</gene>
<dbReference type="AlphaFoldDB" id="A0A1Y0B4Q4"/>
<reference evidence="2" key="1">
    <citation type="submission" date="2017-03" db="EMBL/GenBank/DDBJ databases">
        <title>The mitochondrial genome of the carnivorous plant Utricularia reniformis (Lentibulariaceae): structure, comparative analysis and evolutionary landmarks.</title>
        <authorList>
            <person name="Silva S.R."/>
            <person name="Alvarenga D.O."/>
            <person name="Michael T.P."/>
            <person name="Miranda V.F.O."/>
            <person name="Varani A.M."/>
        </authorList>
    </citation>
    <scope>NUCLEOTIDE SEQUENCE</scope>
</reference>
<feature type="compositionally biased region" description="Basic and acidic residues" evidence="1">
    <location>
        <begin position="40"/>
        <end position="61"/>
    </location>
</feature>
<organism evidence="2">
    <name type="scientific">Utricularia reniformis</name>
    <dbReference type="NCBI Taxonomy" id="192314"/>
    <lineage>
        <taxon>Eukaryota</taxon>
        <taxon>Viridiplantae</taxon>
        <taxon>Streptophyta</taxon>
        <taxon>Embryophyta</taxon>
        <taxon>Tracheophyta</taxon>
        <taxon>Spermatophyta</taxon>
        <taxon>Magnoliopsida</taxon>
        <taxon>eudicotyledons</taxon>
        <taxon>Gunneridae</taxon>
        <taxon>Pentapetalae</taxon>
        <taxon>asterids</taxon>
        <taxon>lamiids</taxon>
        <taxon>Lamiales</taxon>
        <taxon>Lentibulariaceae</taxon>
        <taxon>Utricularia</taxon>
    </lineage>
</organism>
<proteinExistence type="predicted"/>